<accession>A0AAQ3SHQ8</accession>
<sequence>MLTHDFLDSVDVDGQQPSLVHVQMMQIGRNEEMAWSGAPSPASRLRSVPGESAGRASRVA</sequence>
<evidence type="ECO:0000313" key="2">
    <source>
        <dbReference type="EMBL" id="WVZ53581.1"/>
    </source>
</evidence>
<evidence type="ECO:0000256" key="1">
    <source>
        <dbReference type="SAM" id="MobiDB-lite"/>
    </source>
</evidence>
<protein>
    <submittedName>
        <fullName evidence="2">Uncharacterized protein</fullName>
    </submittedName>
</protein>
<keyword evidence="3" id="KW-1185">Reference proteome</keyword>
<proteinExistence type="predicted"/>
<dbReference type="EMBL" id="CP144745">
    <property type="protein sequence ID" value="WVZ53581.1"/>
    <property type="molecule type" value="Genomic_DNA"/>
</dbReference>
<organism evidence="2 3">
    <name type="scientific">Paspalum notatum var. saurae</name>
    <dbReference type="NCBI Taxonomy" id="547442"/>
    <lineage>
        <taxon>Eukaryota</taxon>
        <taxon>Viridiplantae</taxon>
        <taxon>Streptophyta</taxon>
        <taxon>Embryophyta</taxon>
        <taxon>Tracheophyta</taxon>
        <taxon>Spermatophyta</taxon>
        <taxon>Magnoliopsida</taxon>
        <taxon>Liliopsida</taxon>
        <taxon>Poales</taxon>
        <taxon>Poaceae</taxon>
        <taxon>PACMAD clade</taxon>
        <taxon>Panicoideae</taxon>
        <taxon>Andropogonodae</taxon>
        <taxon>Paspaleae</taxon>
        <taxon>Paspalinae</taxon>
        <taxon>Paspalum</taxon>
    </lineage>
</organism>
<reference evidence="2 3" key="1">
    <citation type="submission" date="2024-02" db="EMBL/GenBank/DDBJ databases">
        <title>High-quality chromosome-scale genome assembly of Pensacola bahiagrass (Paspalum notatum Flugge var. saurae).</title>
        <authorList>
            <person name="Vega J.M."/>
            <person name="Podio M."/>
            <person name="Orjuela J."/>
            <person name="Siena L.A."/>
            <person name="Pessino S.C."/>
            <person name="Combes M.C."/>
            <person name="Mariac C."/>
            <person name="Albertini E."/>
            <person name="Pupilli F."/>
            <person name="Ortiz J.P.A."/>
            <person name="Leblanc O."/>
        </authorList>
    </citation>
    <scope>NUCLEOTIDE SEQUENCE [LARGE SCALE GENOMIC DNA]</scope>
    <source>
        <strain evidence="2">R1</strain>
        <tissue evidence="2">Leaf</tissue>
    </source>
</reference>
<dbReference type="Proteomes" id="UP001341281">
    <property type="component" value="Chromosome 01"/>
</dbReference>
<name>A0AAQ3SHQ8_PASNO</name>
<feature type="region of interest" description="Disordered" evidence="1">
    <location>
        <begin position="33"/>
        <end position="60"/>
    </location>
</feature>
<gene>
    <name evidence="2" type="ORF">U9M48_004499</name>
</gene>
<dbReference type="AlphaFoldDB" id="A0AAQ3SHQ8"/>
<evidence type="ECO:0000313" key="3">
    <source>
        <dbReference type="Proteomes" id="UP001341281"/>
    </source>
</evidence>